<dbReference type="GO" id="GO:0044780">
    <property type="term" value="P:bacterial-type flagellum assembly"/>
    <property type="evidence" value="ECO:0007669"/>
    <property type="project" value="InterPro"/>
</dbReference>
<keyword evidence="11" id="KW-1185">Reference proteome</keyword>
<evidence type="ECO:0000259" key="8">
    <source>
        <dbReference type="Pfam" id="PF06429"/>
    </source>
</evidence>
<dbReference type="AlphaFoldDB" id="A0A916K2P3"/>
<name>A0A916K2P3_9BACL</name>
<dbReference type="Pfam" id="PF22638">
    <property type="entry name" value="FlgK_D1"/>
    <property type="match status" value="1"/>
</dbReference>
<dbReference type="RefSeq" id="WP_218093267.1">
    <property type="nucleotide sequence ID" value="NZ_CAJVAS010000015.1"/>
</dbReference>
<dbReference type="InterPro" id="IPR002371">
    <property type="entry name" value="FlgK"/>
</dbReference>
<feature type="domain" description="Flagellar hook-associated protein FlgK helical" evidence="9">
    <location>
        <begin position="102"/>
        <end position="307"/>
    </location>
</feature>
<evidence type="ECO:0000259" key="7">
    <source>
        <dbReference type="Pfam" id="PF00460"/>
    </source>
</evidence>
<dbReference type="GO" id="GO:0009424">
    <property type="term" value="C:bacterial-type flagellum hook"/>
    <property type="evidence" value="ECO:0007669"/>
    <property type="project" value="InterPro"/>
</dbReference>
<reference evidence="10" key="1">
    <citation type="submission" date="2021-06" db="EMBL/GenBank/DDBJ databases">
        <authorList>
            <person name="Criscuolo A."/>
        </authorList>
    </citation>
    <scope>NUCLEOTIDE SEQUENCE</scope>
    <source>
        <strain evidence="10">CIP111600</strain>
    </source>
</reference>
<dbReference type="Pfam" id="PF00460">
    <property type="entry name" value="Flg_bb_rod"/>
    <property type="match status" value="1"/>
</dbReference>
<dbReference type="GO" id="GO:0005198">
    <property type="term" value="F:structural molecule activity"/>
    <property type="evidence" value="ECO:0007669"/>
    <property type="project" value="InterPro"/>
</dbReference>
<organism evidence="10 11">
    <name type="scientific">Paenibacillus solanacearum</name>
    <dbReference type="NCBI Taxonomy" id="2048548"/>
    <lineage>
        <taxon>Bacteria</taxon>
        <taxon>Bacillati</taxon>
        <taxon>Bacillota</taxon>
        <taxon>Bacilli</taxon>
        <taxon>Bacillales</taxon>
        <taxon>Paenibacillaceae</taxon>
        <taxon>Paenibacillus</taxon>
    </lineage>
</organism>
<dbReference type="Pfam" id="PF06429">
    <property type="entry name" value="Flg_bbr_C"/>
    <property type="match status" value="1"/>
</dbReference>
<protein>
    <recommendedName>
        <fullName evidence="4">Flagellar hook-associated protein 1</fullName>
    </recommendedName>
</protein>
<comment type="similarity">
    <text evidence="3">Belongs to the flagella basal body rod proteins family.</text>
</comment>
<dbReference type="NCBIfam" id="TIGR02492">
    <property type="entry name" value="flgK_ends"/>
    <property type="match status" value="1"/>
</dbReference>
<evidence type="ECO:0000256" key="6">
    <source>
        <dbReference type="ARBA" id="ARBA00023143"/>
    </source>
</evidence>
<evidence type="ECO:0000256" key="4">
    <source>
        <dbReference type="ARBA" id="ARBA00016244"/>
    </source>
</evidence>
<evidence type="ECO:0000256" key="5">
    <source>
        <dbReference type="ARBA" id="ARBA00022525"/>
    </source>
</evidence>
<evidence type="ECO:0000313" key="11">
    <source>
        <dbReference type="Proteomes" id="UP000693672"/>
    </source>
</evidence>
<dbReference type="Proteomes" id="UP000693672">
    <property type="component" value="Unassembled WGS sequence"/>
</dbReference>
<dbReference type="PANTHER" id="PTHR30033">
    <property type="entry name" value="FLAGELLAR HOOK-ASSOCIATED PROTEIN 1"/>
    <property type="match status" value="1"/>
</dbReference>
<dbReference type="InterPro" id="IPR001444">
    <property type="entry name" value="Flag_bb_rod_N"/>
</dbReference>
<dbReference type="EMBL" id="CAJVAS010000015">
    <property type="protein sequence ID" value="CAG7634007.1"/>
    <property type="molecule type" value="Genomic_DNA"/>
</dbReference>
<evidence type="ECO:0000256" key="2">
    <source>
        <dbReference type="ARBA" id="ARBA00004613"/>
    </source>
</evidence>
<dbReference type="GO" id="GO:0005576">
    <property type="term" value="C:extracellular region"/>
    <property type="evidence" value="ECO:0007669"/>
    <property type="project" value="UniProtKB-SubCell"/>
</dbReference>
<dbReference type="InterPro" id="IPR053927">
    <property type="entry name" value="FlgK_helical"/>
</dbReference>
<evidence type="ECO:0000256" key="1">
    <source>
        <dbReference type="ARBA" id="ARBA00004365"/>
    </source>
</evidence>
<keyword evidence="5" id="KW-0964">Secreted</keyword>
<evidence type="ECO:0000313" key="10">
    <source>
        <dbReference type="EMBL" id="CAG7634007.1"/>
    </source>
</evidence>
<comment type="caution">
    <text evidence="10">The sequence shown here is derived from an EMBL/GenBank/DDBJ whole genome shotgun (WGS) entry which is preliminary data.</text>
</comment>
<keyword evidence="6" id="KW-0975">Bacterial flagellum</keyword>
<evidence type="ECO:0000259" key="9">
    <source>
        <dbReference type="Pfam" id="PF22638"/>
    </source>
</evidence>
<feature type="domain" description="Flagellar basal-body/hook protein C-terminal" evidence="8">
    <location>
        <begin position="508"/>
        <end position="546"/>
    </location>
</feature>
<dbReference type="InterPro" id="IPR010930">
    <property type="entry name" value="Flg_bb/hook_C_dom"/>
</dbReference>
<feature type="domain" description="Flagellar basal body rod protein N-terminal" evidence="7">
    <location>
        <begin position="15"/>
        <end position="38"/>
    </location>
</feature>
<evidence type="ECO:0000256" key="3">
    <source>
        <dbReference type="ARBA" id="ARBA00009677"/>
    </source>
</evidence>
<sequence length="553" mass="60415">MRSTFSGIEVSKRSLFAQQTALQTTGHNIANANTQGYTRQVVNLVASRPMEAVGLMRSNVPGQIGTGVEFDSIKRIREGFLDQQFYGENKSYGSWTVRKDTLDKLEAITNEPSDTGLRQVIENFWNAWQVVSKEPENTTARAALKENALAMTDTFNHTATQLSELKSDLTEDIDVKAREINTMLTQVASLNREIFRIEGLGNDANDLRDQRDLLADNMSKIINITVENTASGYNINMGSTRLVEGVNVTASFETPGDTTPGTKINFEDAFQDGTLNNGEVYGLIYSRDNYVQSYQFQLDSMVKALAQGDMKITLPKGSVLPQQPPAGTVIGTRTFNGQETLTDEERVVTADAGLEITVKGLNGLHGLGYSLESPPQSGIPFFALKGGATEYNAASITLNQAIIDSPAKIASSLRVETNTDGTIKKNADGTETVVKGNNDLALLAAGMRTVRLDFDPQTTGIPILKNGSFDEFFRAIVGQLGVQTQEAIRQTDNQKALVDQIETRRQSVSGVSLDEEMANMIKYQHAYNASARALTTFDEMLDKVINSMGVVGR</sequence>
<accession>A0A916K2P3</accession>
<comment type="subcellular location">
    <subcellularLocation>
        <location evidence="1">Bacterial flagellum</location>
    </subcellularLocation>
    <subcellularLocation>
        <location evidence="2">Secreted</location>
    </subcellularLocation>
</comment>
<proteinExistence type="inferred from homology"/>
<gene>
    <name evidence="10" type="ORF">PAESOLCIP111_03522</name>
</gene>
<dbReference type="PANTHER" id="PTHR30033:SF1">
    <property type="entry name" value="FLAGELLAR HOOK-ASSOCIATED PROTEIN 1"/>
    <property type="match status" value="1"/>
</dbReference>